<evidence type="ECO:0000313" key="3">
    <source>
        <dbReference type="EMBL" id="KYK60259.1"/>
    </source>
</evidence>
<sequence length="335" mass="36982">MSDSDTLQFLVYNLLPVFNQPSTDDESPSIAIQKVGDITITTYFGIHELAASNLLITLVALGTEIDSCQGIRRSSRHKIIMRASCCVAFIHGLLCLASLSMTPSMLTAAWSGSTSNIGSLVYLIYLNIFAIRITHTVGEIFMSVAIAIRVRLDQQVVSISRLFVACSALMLPAMCYDLATAIHFGGLRGDMPRLVPWYMSMIQVMTTSVPMFTTFSIIYYICFSKQKAIGMNDVEDDESVRTPLGADIHGSEDRQPRATQPFNPPQQPVLDEWAPQQASRAATPSPQELSPQLRCYELPSVQGIPMTLNPRIDQGPVRRPLPCLVTGWYDSDEVP</sequence>
<dbReference type="InParanoid" id="A0A151GT15"/>
<proteinExistence type="predicted"/>
<protein>
    <submittedName>
        <fullName evidence="3">Uncharacterized protein</fullName>
    </submittedName>
</protein>
<dbReference type="AlphaFoldDB" id="A0A151GT15"/>
<gene>
    <name evidence="3" type="ORF">DCS_01396</name>
</gene>
<dbReference type="RefSeq" id="XP_040659611.1">
    <property type="nucleotide sequence ID" value="XM_040798728.1"/>
</dbReference>
<dbReference type="GeneID" id="63714039"/>
<name>A0A151GT15_DRECN</name>
<feature type="region of interest" description="Disordered" evidence="1">
    <location>
        <begin position="241"/>
        <end position="289"/>
    </location>
</feature>
<accession>A0A151GT15</accession>
<dbReference type="Proteomes" id="UP000076580">
    <property type="component" value="Chromosome 01"/>
</dbReference>
<feature type="transmembrane region" description="Helical" evidence="2">
    <location>
        <begin position="79"/>
        <end position="102"/>
    </location>
</feature>
<feature type="compositionally biased region" description="Polar residues" evidence="1">
    <location>
        <begin position="276"/>
        <end position="289"/>
    </location>
</feature>
<comment type="caution">
    <text evidence="3">The sequence shown here is derived from an EMBL/GenBank/DDBJ whole genome shotgun (WGS) entry which is preliminary data.</text>
</comment>
<dbReference type="EMBL" id="LAYC01000001">
    <property type="protein sequence ID" value="KYK60259.1"/>
    <property type="molecule type" value="Genomic_DNA"/>
</dbReference>
<evidence type="ECO:0000256" key="2">
    <source>
        <dbReference type="SAM" id="Phobius"/>
    </source>
</evidence>
<keyword evidence="2" id="KW-1133">Transmembrane helix</keyword>
<evidence type="ECO:0000256" key="1">
    <source>
        <dbReference type="SAM" id="MobiDB-lite"/>
    </source>
</evidence>
<keyword evidence="2" id="KW-0472">Membrane</keyword>
<feature type="transmembrane region" description="Helical" evidence="2">
    <location>
        <begin position="122"/>
        <end position="150"/>
    </location>
</feature>
<feature type="transmembrane region" description="Helical" evidence="2">
    <location>
        <begin position="162"/>
        <end position="185"/>
    </location>
</feature>
<reference evidence="3 4" key="1">
    <citation type="journal article" date="2016" name="Sci. Rep.">
        <title>Insights into Adaptations to a Near-Obligate Nematode Endoparasitic Lifestyle from the Finished Genome of Drechmeria coniospora.</title>
        <authorList>
            <person name="Zhang L."/>
            <person name="Zhou Z."/>
            <person name="Guo Q."/>
            <person name="Fokkens L."/>
            <person name="Miskei M."/>
            <person name="Pocsi I."/>
            <person name="Zhang W."/>
            <person name="Chen M."/>
            <person name="Wang L."/>
            <person name="Sun Y."/>
            <person name="Donzelli B.G."/>
            <person name="Gibson D.M."/>
            <person name="Nelson D.R."/>
            <person name="Luo J.G."/>
            <person name="Rep M."/>
            <person name="Liu H."/>
            <person name="Yang S."/>
            <person name="Wang J."/>
            <person name="Krasnoff S.B."/>
            <person name="Xu Y."/>
            <person name="Molnar I."/>
            <person name="Lin M."/>
        </authorList>
    </citation>
    <scope>NUCLEOTIDE SEQUENCE [LARGE SCALE GENOMIC DNA]</scope>
    <source>
        <strain evidence="3 4">ARSEF 6962</strain>
    </source>
</reference>
<feature type="transmembrane region" description="Helical" evidence="2">
    <location>
        <begin position="197"/>
        <end position="222"/>
    </location>
</feature>
<keyword evidence="2" id="KW-0812">Transmembrane</keyword>
<organism evidence="3 4">
    <name type="scientific">Drechmeria coniospora</name>
    <name type="common">Nematophagous fungus</name>
    <name type="synonym">Meria coniospora</name>
    <dbReference type="NCBI Taxonomy" id="98403"/>
    <lineage>
        <taxon>Eukaryota</taxon>
        <taxon>Fungi</taxon>
        <taxon>Dikarya</taxon>
        <taxon>Ascomycota</taxon>
        <taxon>Pezizomycotina</taxon>
        <taxon>Sordariomycetes</taxon>
        <taxon>Hypocreomycetidae</taxon>
        <taxon>Hypocreales</taxon>
        <taxon>Ophiocordycipitaceae</taxon>
        <taxon>Drechmeria</taxon>
    </lineage>
</organism>
<keyword evidence="4" id="KW-1185">Reference proteome</keyword>
<evidence type="ECO:0000313" key="4">
    <source>
        <dbReference type="Proteomes" id="UP000076580"/>
    </source>
</evidence>